<evidence type="ECO:0000256" key="1">
    <source>
        <dbReference type="SAM" id="MobiDB-lite"/>
    </source>
</evidence>
<gene>
    <name evidence="4" type="ORF">GCM10018793_42020</name>
</gene>
<sequence length="684" mass="72294">MSHYRQPPLHELVTVLRAPSVCLSAADGQIRGEGLDGFYDSDRRAVSHLEAEVDGATLVPVGRRMDGAAEAVFSAQVRPGTAEGAPVLLHRRRTVDADGLAERFELVSAGGEPVTVRLLVRCATDLAPVHEVRGGRPPAPVAPEPLPNGVRWTGRGQEVTLTADRRPDSVRAADGTAELAFALTLAPGQPLSVHLRARPRATPAGAPGRGSSGGTGQGAPTAGDTRPAGDTPAPGESFLPLAADAPPVLPALPHGIEPPRDPLRRRLLEVSLRDLEAMLLADPRDPADTFVAAGSPWYFTLFGRDSLWSASLLLPLGTRVAAGTLRALARRQGTRSDPSADEQPGKILHEVRRETLRLRDMVIPPRYYGTIDATMLWVRLLHDGWRAGLDPARVEPLLPHLRAALEWVTEHGDADGDGLVEYRPSGHGGLANQGWKDSADAVRWADGRHAQAPLALCEVQAYAYAAAVQGADLLEAFGRPGADRWRDWAARLRERFREAFWVHDASGTYPAIALDAHKRPVDGAASNMGHLLGTGLLTGEEAALVAARLAQPDLDCGYGLRTLSAASKAFDPLSYHCGSVWPHDTAIAVLGLAAEGHHTVARSLAEGLLAAAEPFGFRLPELYGGTSARDGEPVLAYPTACRPQAWAAAGAVAVLGYLEGWPAGRGSAPARDPGPGTGSLHGAG</sequence>
<dbReference type="InterPro" id="IPR054491">
    <property type="entry name" value="MGH1-like_GH"/>
</dbReference>
<reference evidence="4" key="2">
    <citation type="submission" date="2020-09" db="EMBL/GenBank/DDBJ databases">
        <authorList>
            <person name="Sun Q."/>
            <person name="Ohkuma M."/>
        </authorList>
    </citation>
    <scope>NUCLEOTIDE SEQUENCE</scope>
    <source>
        <strain evidence="4">JCM 5069</strain>
    </source>
</reference>
<feature type="region of interest" description="Disordered" evidence="1">
    <location>
        <begin position="200"/>
        <end position="244"/>
    </location>
</feature>
<feature type="compositionally biased region" description="Gly residues" evidence="1">
    <location>
        <begin position="675"/>
        <end position="684"/>
    </location>
</feature>
<protein>
    <recommendedName>
        <fullName evidence="6">Amylo-alpha-1,6-glucosidase</fullName>
    </recommendedName>
</protein>
<feature type="region of interest" description="Disordered" evidence="1">
    <location>
        <begin position="131"/>
        <end position="152"/>
    </location>
</feature>
<evidence type="ECO:0000313" key="5">
    <source>
        <dbReference type="Proteomes" id="UP000603708"/>
    </source>
</evidence>
<dbReference type="InterPro" id="IPR032856">
    <property type="entry name" value="GDE_N_bis"/>
</dbReference>
<dbReference type="Pfam" id="PF22422">
    <property type="entry name" value="MGH1-like_GH"/>
    <property type="match status" value="1"/>
</dbReference>
<feature type="domain" description="Putative glycogen debranching enzyme N-terminal" evidence="2">
    <location>
        <begin position="18"/>
        <end position="195"/>
    </location>
</feature>
<feature type="compositionally biased region" description="Pro residues" evidence="1">
    <location>
        <begin position="137"/>
        <end position="146"/>
    </location>
</feature>
<evidence type="ECO:0008006" key="6">
    <source>
        <dbReference type="Google" id="ProtNLM"/>
    </source>
</evidence>
<reference evidence="4" key="1">
    <citation type="journal article" date="2014" name="Int. J. Syst. Evol. Microbiol.">
        <title>Complete genome sequence of Corynebacterium casei LMG S-19264T (=DSM 44701T), isolated from a smear-ripened cheese.</title>
        <authorList>
            <consortium name="US DOE Joint Genome Institute (JGI-PGF)"/>
            <person name="Walter F."/>
            <person name="Albersmeier A."/>
            <person name="Kalinowski J."/>
            <person name="Ruckert C."/>
        </authorList>
    </citation>
    <scope>NUCLEOTIDE SEQUENCE</scope>
    <source>
        <strain evidence="4">JCM 5069</strain>
    </source>
</reference>
<dbReference type="GO" id="GO:0005975">
    <property type="term" value="P:carbohydrate metabolic process"/>
    <property type="evidence" value="ECO:0007669"/>
    <property type="project" value="InterPro"/>
</dbReference>
<dbReference type="EMBL" id="BNCD01000012">
    <property type="protein sequence ID" value="GHH82362.1"/>
    <property type="molecule type" value="Genomic_DNA"/>
</dbReference>
<dbReference type="AlphaFoldDB" id="A0A919L3B0"/>
<evidence type="ECO:0000259" key="2">
    <source>
        <dbReference type="Pfam" id="PF14742"/>
    </source>
</evidence>
<dbReference type="SUPFAM" id="SSF48208">
    <property type="entry name" value="Six-hairpin glycosidases"/>
    <property type="match status" value="1"/>
</dbReference>
<evidence type="ECO:0000313" key="4">
    <source>
        <dbReference type="EMBL" id="GHH82362.1"/>
    </source>
</evidence>
<accession>A0A919L3B0</accession>
<organism evidence="4 5">
    <name type="scientific">Streptomyces sulfonofaciens</name>
    <dbReference type="NCBI Taxonomy" id="68272"/>
    <lineage>
        <taxon>Bacteria</taxon>
        <taxon>Bacillati</taxon>
        <taxon>Actinomycetota</taxon>
        <taxon>Actinomycetes</taxon>
        <taxon>Kitasatosporales</taxon>
        <taxon>Streptomycetaceae</taxon>
        <taxon>Streptomyces</taxon>
    </lineage>
</organism>
<feature type="domain" description="Mannosylglycerate hydrolase MGH1-like glycoside hydrolase" evidence="3">
    <location>
        <begin position="372"/>
        <end position="613"/>
    </location>
</feature>
<feature type="region of interest" description="Disordered" evidence="1">
    <location>
        <begin position="665"/>
        <end position="684"/>
    </location>
</feature>
<comment type="caution">
    <text evidence="4">The sequence shown here is derived from an EMBL/GenBank/DDBJ whole genome shotgun (WGS) entry which is preliminary data.</text>
</comment>
<proteinExistence type="predicted"/>
<dbReference type="RefSeq" id="WP_189934299.1">
    <property type="nucleotide sequence ID" value="NZ_BNCD01000012.1"/>
</dbReference>
<keyword evidence="5" id="KW-1185">Reference proteome</keyword>
<dbReference type="Pfam" id="PF14742">
    <property type="entry name" value="GDE_N_bis"/>
    <property type="match status" value="1"/>
</dbReference>
<evidence type="ECO:0000259" key="3">
    <source>
        <dbReference type="Pfam" id="PF22422"/>
    </source>
</evidence>
<dbReference type="InterPro" id="IPR012341">
    <property type="entry name" value="6hp_glycosidase-like_sf"/>
</dbReference>
<name>A0A919L3B0_9ACTN</name>
<dbReference type="Proteomes" id="UP000603708">
    <property type="component" value="Unassembled WGS sequence"/>
</dbReference>
<dbReference type="Gene3D" id="1.50.10.10">
    <property type="match status" value="1"/>
</dbReference>
<dbReference type="InterPro" id="IPR008928">
    <property type="entry name" value="6-hairpin_glycosidase_sf"/>
</dbReference>
<feature type="compositionally biased region" description="Gly residues" evidence="1">
    <location>
        <begin position="207"/>
        <end position="217"/>
    </location>
</feature>